<name>A0AAD7GHQ2_MYCRO</name>
<evidence type="ECO:0000313" key="2">
    <source>
        <dbReference type="EMBL" id="KAJ7691408.1"/>
    </source>
</evidence>
<proteinExistence type="predicted"/>
<dbReference type="Proteomes" id="UP001221757">
    <property type="component" value="Unassembled WGS sequence"/>
</dbReference>
<feature type="compositionally biased region" description="Low complexity" evidence="1">
    <location>
        <begin position="1"/>
        <end position="18"/>
    </location>
</feature>
<keyword evidence="3" id="KW-1185">Reference proteome</keyword>
<feature type="compositionally biased region" description="Acidic residues" evidence="1">
    <location>
        <begin position="108"/>
        <end position="117"/>
    </location>
</feature>
<sequence>MPPRAAPSSSPPQGQGQALTKRQRQALRIHRPLPLEESPAASPPALSAADVMKERIEREEREEREREAREREREGAREREAARERAAREREREEEERASPSKYPTPLPDDEEEEEEVLLLRHTDEPLIEFGDVEATISPPPHIEVEPARVQVEPAAEAHKEAEKVEKPARKRRVSPPQQAHVPPAQRDGQHQHAHTRAPEAPRPPPPRALSALSHTLRALEAVTSTATSVYDRATSTTAYARRASLHVPPQFSLNSEGGGYGGGRDDRADEGEDGEDAISGARWDEVAVVGLGAGRCVSSLFVSLFSALGCGERGISARQARA</sequence>
<evidence type="ECO:0000256" key="1">
    <source>
        <dbReference type="SAM" id="MobiDB-lite"/>
    </source>
</evidence>
<reference evidence="2" key="1">
    <citation type="submission" date="2023-03" db="EMBL/GenBank/DDBJ databases">
        <title>Massive genome expansion in bonnet fungi (Mycena s.s.) driven by repeated elements and novel gene families across ecological guilds.</title>
        <authorList>
            <consortium name="Lawrence Berkeley National Laboratory"/>
            <person name="Harder C.B."/>
            <person name="Miyauchi S."/>
            <person name="Viragh M."/>
            <person name="Kuo A."/>
            <person name="Thoen E."/>
            <person name="Andreopoulos B."/>
            <person name="Lu D."/>
            <person name="Skrede I."/>
            <person name="Drula E."/>
            <person name="Henrissat B."/>
            <person name="Morin E."/>
            <person name="Kohler A."/>
            <person name="Barry K."/>
            <person name="LaButti K."/>
            <person name="Morin E."/>
            <person name="Salamov A."/>
            <person name="Lipzen A."/>
            <person name="Mereny Z."/>
            <person name="Hegedus B."/>
            <person name="Baldrian P."/>
            <person name="Stursova M."/>
            <person name="Weitz H."/>
            <person name="Taylor A."/>
            <person name="Grigoriev I.V."/>
            <person name="Nagy L.G."/>
            <person name="Martin F."/>
            <person name="Kauserud H."/>
        </authorList>
    </citation>
    <scope>NUCLEOTIDE SEQUENCE</scope>
    <source>
        <strain evidence="2">CBHHK067</strain>
    </source>
</reference>
<organism evidence="2 3">
    <name type="scientific">Mycena rosella</name>
    <name type="common">Pink bonnet</name>
    <name type="synonym">Agaricus rosellus</name>
    <dbReference type="NCBI Taxonomy" id="1033263"/>
    <lineage>
        <taxon>Eukaryota</taxon>
        <taxon>Fungi</taxon>
        <taxon>Dikarya</taxon>
        <taxon>Basidiomycota</taxon>
        <taxon>Agaricomycotina</taxon>
        <taxon>Agaricomycetes</taxon>
        <taxon>Agaricomycetidae</taxon>
        <taxon>Agaricales</taxon>
        <taxon>Marasmiineae</taxon>
        <taxon>Mycenaceae</taxon>
        <taxon>Mycena</taxon>
    </lineage>
</organism>
<accession>A0AAD7GHQ2</accession>
<evidence type="ECO:0000313" key="3">
    <source>
        <dbReference type="Proteomes" id="UP001221757"/>
    </source>
</evidence>
<feature type="region of interest" description="Disordered" evidence="1">
    <location>
        <begin position="1"/>
        <end position="118"/>
    </location>
</feature>
<feature type="compositionally biased region" description="Basic residues" evidence="1">
    <location>
        <begin position="21"/>
        <end position="31"/>
    </location>
</feature>
<feature type="region of interest" description="Disordered" evidence="1">
    <location>
        <begin position="250"/>
        <end position="277"/>
    </location>
</feature>
<feature type="compositionally biased region" description="Basic and acidic residues" evidence="1">
    <location>
        <begin position="51"/>
        <end position="99"/>
    </location>
</feature>
<dbReference type="EMBL" id="JARKIE010000058">
    <property type="protein sequence ID" value="KAJ7691408.1"/>
    <property type="molecule type" value="Genomic_DNA"/>
</dbReference>
<feature type="compositionally biased region" description="Low complexity" evidence="1">
    <location>
        <begin position="35"/>
        <end position="49"/>
    </location>
</feature>
<comment type="caution">
    <text evidence="2">The sequence shown here is derived from an EMBL/GenBank/DDBJ whole genome shotgun (WGS) entry which is preliminary data.</text>
</comment>
<feature type="compositionally biased region" description="Basic and acidic residues" evidence="1">
    <location>
        <begin position="156"/>
        <end position="168"/>
    </location>
</feature>
<feature type="region of interest" description="Disordered" evidence="1">
    <location>
        <begin position="137"/>
        <end position="210"/>
    </location>
</feature>
<gene>
    <name evidence="2" type="ORF">B0H17DRAFT_561328</name>
</gene>
<protein>
    <submittedName>
        <fullName evidence="2">Uncharacterized protein</fullName>
    </submittedName>
</protein>
<dbReference type="AlphaFoldDB" id="A0AAD7GHQ2"/>